<keyword evidence="9" id="KW-1185">Reference proteome</keyword>
<dbReference type="PANTHER" id="PTHR23501:SF39">
    <property type="entry name" value="MULTIDRUG TRANSPORTER, PUTATIVE (AFU_ORTHOLOGUE AFUA_1G05010)-RELATED"/>
    <property type="match status" value="1"/>
</dbReference>
<feature type="transmembrane region" description="Helical" evidence="6">
    <location>
        <begin position="393"/>
        <end position="414"/>
    </location>
</feature>
<gene>
    <name evidence="8" type="ORF">SERLA73DRAFT_72665</name>
</gene>
<accession>F8PW26</accession>
<feature type="transmembrane region" description="Helical" evidence="6">
    <location>
        <begin position="190"/>
        <end position="213"/>
    </location>
</feature>
<keyword evidence="4 6" id="KW-0472">Membrane</keyword>
<feature type="transmembrane region" description="Helical" evidence="6">
    <location>
        <begin position="565"/>
        <end position="585"/>
    </location>
</feature>
<dbReference type="EMBL" id="GL945479">
    <property type="protein sequence ID" value="EGN99885.1"/>
    <property type="molecule type" value="Genomic_DNA"/>
</dbReference>
<evidence type="ECO:0000256" key="6">
    <source>
        <dbReference type="SAM" id="Phobius"/>
    </source>
</evidence>
<feature type="transmembrane region" description="Helical" evidence="6">
    <location>
        <begin position="269"/>
        <end position="290"/>
    </location>
</feature>
<keyword evidence="3 6" id="KW-1133">Transmembrane helix</keyword>
<feature type="transmembrane region" description="Helical" evidence="6">
    <location>
        <begin position="108"/>
        <end position="128"/>
    </location>
</feature>
<feature type="transmembrane region" description="Helical" evidence="6">
    <location>
        <begin position="447"/>
        <end position="467"/>
    </location>
</feature>
<evidence type="ECO:0000256" key="5">
    <source>
        <dbReference type="SAM" id="MobiDB-lite"/>
    </source>
</evidence>
<evidence type="ECO:0000313" key="8">
    <source>
        <dbReference type="EMBL" id="EGN99885.1"/>
    </source>
</evidence>
<evidence type="ECO:0000256" key="1">
    <source>
        <dbReference type="ARBA" id="ARBA00004141"/>
    </source>
</evidence>
<feature type="transmembrane region" description="Helical" evidence="6">
    <location>
        <begin position="219"/>
        <end position="239"/>
    </location>
</feature>
<dbReference type="InParanoid" id="F8PW26"/>
<dbReference type="PANTHER" id="PTHR23501">
    <property type="entry name" value="MAJOR FACILITATOR SUPERFAMILY"/>
    <property type="match status" value="1"/>
</dbReference>
<feature type="compositionally biased region" description="Polar residues" evidence="5">
    <location>
        <begin position="22"/>
        <end position="38"/>
    </location>
</feature>
<protein>
    <recommendedName>
        <fullName evidence="7">Major facilitator superfamily (MFS) profile domain-containing protein</fullName>
    </recommendedName>
</protein>
<sequence>MAYLLGKHLYNKCKGRKDSEKPSPSGTEGGPSLTTSPNLDGPNNVSPTGGPNGSGGSRAVLWFKVKLLIALAIPVFLETLDYTIVATAQPQIASVFNRLDLQSYIGTSYLLSSTVFLPFFASVADIFGRHTGIQISLFFFLIGSAVSAGAINMAMVLVGRGIAGIGAAGLLTIVRTILSDSSSLDDNNWQVSILFLLYAIGYAVGPLLGGLLVAVSFRWVFAINLPCALVSMVLCFFLLRGNVKVGQSAHRLPTLSVEKETVLQKILRIDWVGTLFFVGGGILILLALNWGSTNEWGSARVIVSWIIGGLLFVACILWEYILEHQMFSINPSSISVLRADPMLPLEIFRSYDVSTVEYGSFISGLVMLVMFYFVSIFMTIVTGLSPAKAGVQLVYFAPGMGGGTLISIFMIRHLRQPKYPIIFGSIVITVSLGLIQMAMNFNNQNQVNGFMVMSGVGVGLTAGSLAVHARFSQPTNRVAIVNALTLFFRSLGGTVGLAQCAAVMNAKVTRYLTAQIRSGTLSASDISALAAASANGGLDSLQSLGGLPTNVQNVVRDAFRNGVRWSFISLIPWCGLAVIFTLFLSNIRDRKGENKQAETGQAKEKVSHIDSGQNISNHEQVHGEEQVAPVTGS</sequence>
<dbReference type="Proteomes" id="UP000008063">
    <property type="component" value="Unassembled WGS sequence"/>
</dbReference>
<dbReference type="AlphaFoldDB" id="F8PW26"/>
<organism evidence="9">
    <name type="scientific">Serpula lacrymans var. lacrymans (strain S7.3)</name>
    <name type="common">Dry rot fungus</name>
    <dbReference type="NCBI Taxonomy" id="936435"/>
    <lineage>
        <taxon>Eukaryota</taxon>
        <taxon>Fungi</taxon>
        <taxon>Dikarya</taxon>
        <taxon>Basidiomycota</taxon>
        <taxon>Agaricomycotina</taxon>
        <taxon>Agaricomycetes</taxon>
        <taxon>Agaricomycetidae</taxon>
        <taxon>Boletales</taxon>
        <taxon>Coniophorineae</taxon>
        <taxon>Serpulaceae</taxon>
        <taxon>Serpula</taxon>
    </lineage>
</organism>
<keyword evidence="2 6" id="KW-0812">Transmembrane</keyword>
<dbReference type="PRINTS" id="PR01036">
    <property type="entry name" value="TCRTETB"/>
</dbReference>
<dbReference type="GO" id="GO:0005886">
    <property type="term" value="C:plasma membrane"/>
    <property type="evidence" value="ECO:0007669"/>
    <property type="project" value="TreeGrafter"/>
</dbReference>
<feature type="domain" description="Major facilitator superfamily (MFS) profile" evidence="7">
    <location>
        <begin position="67"/>
        <end position="589"/>
    </location>
</feature>
<comment type="subcellular location">
    <subcellularLocation>
        <location evidence="1">Membrane</location>
        <topology evidence="1">Multi-pass membrane protein</topology>
    </subcellularLocation>
</comment>
<feature type="transmembrane region" description="Helical" evidence="6">
    <location>
        <begin position="358"/>
        <end position="381"/>
    </location>
</feature>
<evidence type="ECO:0000256" key="4">
    <source>
        <dbReference type="ARBA" id="ARBA00023136"/>
    </source>
</evidence>
<evidence type="ECO:0000313" key="9">
    <source>
        <dbReference type="Proteomes" id="UP000008063"/>
    </source>
</evidence>
<name>F8PW26_SERL3</name>
<evidence type="ECO:0000256" key="3">
    <source>
        <dbReference type="ARBA" id="ARBA00022989"/>
    </source>
</evidence>
<feature type="compositionally biased region" description="Basic and acidic residues" evidence="5">
    <location>
        <begin position="593"/>
        <end position="608"/>
    </location>
</feature>
<dbReference type="STRING" id="936435.F8PW26"/>
<evidence type="ECO:0000259" key="7">
    <source>
        <dbReference type="PROSITE" id="PS50850"/>
    </source>
</evidence>
<feature type="transmembrane region" description="Helical" evidence="6">
    <location>
        <begin position="302"/>
        <end position="322"/>
    </location>
</feature>
<dbReference type="eggNOG" id="KOG0254">
    <property type="taxonomic scope" value="Eukaryota"/>
</dbReference>
<proteinExistence type="predicted"/>
<feature type="transmembrane region" description="Helical" evidence="6">
    <location>
        <begin position="67"/>
        <end position="88"/>
    </location>
</feature>
<feature type="region of interest" description="Disordered" evidence="5">
    <location>
        <begin position="14"/>
        <end position="52"/>
    </location>
</feature>
<evidence type="ECO:0000256" key="2">
    <source>
        <dbReference type="ARBA" id="ARBA00022692"/>
    </source>
</evidence>
<dbReference type="InterPro" id="IPR036259">
    <property type="entry name" value="MFS_trans_sf"/>
</dbReference>
<dbReference type="Gene3D" id="1.20.1250.20">
    <property type="entry name" value="MFS general substrate transporter like domains"/>
    <property type="match status" value="1"/>
</dbReference>
<dbReference type="InterPro" id="IPR020846">
    <property type="entry name" value="MFS_dom"/>
</dbReference>
<dbReference type="OMA" id="QTWGMLL"/>
<feature type="transmembrane region" description="Helical" evidence="6">
    <location>
        <begin position="135"/>
        <end position="155"/>
    </location>
</feature>
<feature type="transmembrane region" description="Helical" evidence="6">
    <location>
        <begin position="161"/>
        <end position="178"/>
    </location>
</feature>
<feature type="region of interest" description="Disordered" evidence="5">
    <location>
        <begin position="593"/>
        <end position="633"/>
    </location>
</feature>
<dbReference type="OrthoDB" id="6770063at2759"/>
<dbReference type="SUPFAM" id="SSF103473">
    <property type="entry name" value="MFS general substrate transporter"/>
    <property type="match status" value="2"/>
</dbReference>
<dbReference type="HOGENOM" id="CLU_000960_26_0_1"/>
<dbReference type="PROSITE" id="PS50850">
    <property type="entry name" value="MFS"/>
    <property type="match status" value="1"/>
</dbReference>
<dbReference type="GO" id="GO:0022857">
    <property type="term" value="F:transmembrane transporter activity"/>
    <property type="evidence" value="ECO:0007669"/>
    <property type="project" value="InterPro"/>
</dbReference>
<feature type="transmembrane region" description="Helical" evidence="6">
    <location>
        <begin position="421"/>
        <end position="441"/>
    </location>
</feature>
<feature type="transmembrane region" description="Helical" evidence="6">
    <location>
        <begin position="479"/>
        <end position="504"/>
    </location>
</feature>
<dbReference type="InterPro" id="IPR011701">
    <property type="entry name" value="MFS"/>
</dbReference>
<reference evidence="9" key="1">
    <citation type="journal article" date="2011" name="Science">
        <title>The plant cell wall-decomposing machinery underlies the functional diversity of forest fungi.</title>
        <authorList>
            <person name="Eastwood D.C."/>
            <person name="Floudas D."/>
            <person name="Binder M."/>
            <person name="Majcherczyk A."/>
            <person name="Schneider P."/>
            <person name="Aerts A."/>
            <person name="Asiegbu F.O."/>
            <person name="Baker S.E."/>
            <person name="Barry K."/>
            <person name="Bendiksby M."/>
            <person name="Blumentritt M."/>
            <person name="Coutinho P.M."/>
            <person name="Cullen D."/>
            <person name="de Vries R.P."/>
            <person name="Gathman A."/>
            <person name="Goodell B."/>
            <person name="Henrissat B."/>
            <person name="Ihrmark K."/>
            <person name="Kauserud H."/>
            <person name="Kohler A."/>
            <person name="LaButti K."/>
            <person name="Lapidus A."/>
            <person name="Lavin J.L."/>
            <person name="Lee Y.-H."/>
            <person name="Lindquist E."/>
            <person name="Lilly W."/>
            <person name="Lucas S."/>
            <person name="Morin E."/>
            <person name="Murat C."/>
            <person name="Oguiza J.A."/>
            <person name="Park J."/>
            <person name="Pisabarro A.G."/>
            <person name="Riley R."/>
            <person name="Rosling A."/>
            <person name="Salamov A."/>
            <person name="Schmidt O."/>
            <person name="Schmutz J."/>
            <person name="Skrede I."/>
            <person name="Stenlid J."/>
            <person name="Wiebenga A."/>
            <person name="Xie X."/>
            <person name="Kuees U."/>
            <person name="Hibbett D.S."/>
            <person name="Hoffmeister D."/>
            <person name="Hoegberg N."/>
            <person name="Martin F."/>
            <person name="Grigoriev I.V."/>
            <person name="Watkinson S.C."/>
        </authorList>
    </citation>
    <scope>NUCLEOTIDE SEQUENCE [LARGE SCALE GENOMIC DNA]</scope>
    <source>
        <strain evidence="9">strain S7.3</strain>
    </source>
</reference>
<dbReference type="Pfam" id="PF07690">
    <property type="entry name" value="MFS_1"/>
    <property type="match status" value="1"/>
</dbReference>